<dbReference type="PANTHER" id="PTHR11060">
    <property type="entry name" value="PROTEIN MEMO1"/>
    <property type="match status" value="1"/>
</dbReference>
<proteinExistence type="inferred from homology"/>
<dbReference type="NCBIfam" id="TIGR04336">
    <property type="entry name" value="AmmeMemoSam_B"/>
    <property type="match status" value="1"/>
</dbReference>
<dbReference type="Gene3D" id="3.40.830.10">
    <property type="entry name" value="LigB-like"/>
    <property type="match status" value="1"/>
</dbReference>
<sequence length="273" mass="29332">MSTVRKSVIAGSWYPGNPSILKKNIESFFESVPDLTLPGEIVGLVAPHAGYVYSGQIAANAYKLIRGNKFDVVVVIGPSHRIAFNGVSVFSRGGYETPLGVVPVAEEFAQKIKNLSKITADIPEAHRQEHSVEIQIPFLQVTLGEFSFIPLVMGNQDMDTCQELAAAVYEAVHDKKTLIVGSSDLSHFYDYNTAKKMDAVALGYLKNGDAVGLLHAMENGTIEACGGGPMAVTMLIAQKMKADKALLLKYANSGDVTGDKSSVVGYAAAVYWK</sequence>
<dbReference type="Pfam" id="PF01875">
    <property type="entry name" value="Memo"/>
    <property type="match status" value="1"/>
</dbReference>
<reference evidence="2" key="1">
    <citation type="journal article" date="2015" name="Proc. Natl. Acad. Sci. U.S.A.">
        <title>Networks of energetic and metabolic interactions define dynamics in microbial communities.</title>
        <authorList>
            <person name="Embree M."/>
            <person name="Liu J.K."/>
            <person name="Al-Bassam M.M."/>
            <person name="Zengler K."/>
        </authorList>
    </citation>
    <scope>NUCLEOTIDE SEQUENCE</scope>
</reference>
<organism evidence="2">
    <name type="scientific">hydrocarbon metagenome</name>
    <dbReference type="NCBI Taxonomy" id="938273"/>
    <lineage>
        <taxon>unclassified sequences</taxon>
        <taxon>metagenomes</taxon>
        <taxon>ecological metagenomes</taxon>
    </lineage>
</organism>
<dbReference type="PANTHER" id="PTHR11060:SF0">
    <property type="entry name" value="PROTEIN MEMO1"/>
    <property type="match status" value="1"/>
</dbReference>
<evidence type="ECO:0008006" key="3">
    <source>
        <dbReference type="Google" id="ProtNLM"/>
    </source>
</evidence>
<dbReference type="CDD" id="cd07361">
    <property type="entry name" value="MEMO_like"/>
    <property type="match status" value="1"/>
</dbReference>
<dbReference type="InterPro" id="IPR002737">
    <property type="entry name" value="MEMO1_fam"/>
</dbReference>
<name>A0A0W8FQ89_9ZZZZ</name>
<dbReference type="EMBL" id="LNQE01000921">
    <property type="protein sequence ID" value="KUG23082.1"/>
    <property type="molecule type" value="Genomic_DNA"/>
</dbReference>
<evidence type="ECO:0000256" key="1">
    <source>
        <dbReference type="ARBA" id="ARBA00006315"/>
    </source>
</evidence>
<dbReference type="AlphaFoldDB" id="A0A0W8FQ89"/>
<comment type="caution">
    <text evidence="2">The sequence shown here is derived from an EMBL/GenBank/DDBJ whole genome shotgun (WGS) entry which is preliminary data.</text>
</comment>
<protein>
    <recommendedName>
        <fullName evidence="3">MEMO1 family protein</fullName>
    </recommendedName>
</protein>
<dbReference type="SUPFAM" id="SSF53213">
    <property type="entry name" value="LigB-like"/>
    <property type="match status" value="1"/>
</dbReference>
<dbReference type="HAMAP" id="MF_00055">
    <property type="entry name" value="MEMO1"/>
    <property type="match status" value="1"/>
</dbReference>
<comment type="similarity">
    <text evidence="1">Belongs to the MEMO1 family.</text>
</comment>
<gene>
    <name evidence="2" type="ORF">ASZ90_007114</name>
</gene>
<accession>A0A0W8FQ89</accession>
<evidence type="ECO:0000313" key="2">
    <source>
        <dbReference type="EMBL" id="KUG23082.1"/>
    </source>
</evidence>